<evidence type="ECO:0000256" key="2">
    <source>
        <dbReference type="ARBA" id="ARBA00022640"/>
    </source>
</evidence>
<name>R7QJC3_CHOCR</name>
<comment type="subcellular location">
    <subcellularLocation>
        <location evidence="1">Plastid</location>
    </subcellularLocation>
</comment>
<dbReference type="GO" id="GO:0009536">
    <property type="term" value="C:plastid"/>
    <property type="evidence" value="ECO:0007669"/>
    <property type="project" value="UniProtKB-SubCell"/>
</dbReference>
<dbReference type="OrthoDB" id="5194at2759"/>
<evidence type="ECO:0000313" key="6">
    <source>
        <dbReference type="Proteomes" id="UP000012073"/>
    </source>
</evidence>
<dbReference type="AlphaFoldDB" id="R7QJC3"/>
<keyword evidence="6" id="KW-1185">Reference proteome</keyword>
<dbReference type="Gramene" id="CDF38617">
    <property type="protein sequence ID" value="CDF38617"/>
    <property type="gene ID" value="CHC_T00006426001"/>
</dbReference>
<proteinExistence type="predicted"/>
<evidence type="ECO:0000256" key="3">
    <source>
        <dbReference type="SAM" id="MobiDB-lite"/>
    </source>
</evidence>
<evidence type="ECO:0000259" key="4">
    <source>
        <dbReference type="Pfam" id="PF04755"/>
    </source>
</evidence>
<protein>
    <recommendedName>
        <fullName evidence="4">Plastid lipid-associated protein/fibrillin conserved domain-containing protein</fullName>
    </recommendedName>
</protein>
<evidence type="ECO:0000313" key="5">
    <source>
        <dbReference type="EMBL" id="CDF38617.1"/>
    </source>
</evidence>
<dbReference type="Pfam" id="PF04755">
    <property type="entry name" value="PAP_fibrillin"/>
    <property type="match status" value="1"/>
</dbReference>
<feature type="domain" description="Plastid lipid-associated protein/fibrillin conserved" evidence="4">
    <location>
        <begin position="106"/>
        <end position="266"/>
    </location>
</feature>
<reference evidence="6" key="1">
    <citation type="journal article" date="2013" name="Proc. Natl. Acad. Sci. U.S.A.">
        <title>Genome structure and metabolic features in the red seaweed Chondrus crispus shed light on evolution of the Archaeplastida.</title>
        <authorList>
            <person name="Collen J."/>
            <person name="Porcel B."/>
            <person name="Carre W."/>
            <person name="Ball S.G."/>
            <person name="Chaparro C."/>
            <person name="Tonon T."/>
            <person name="Barbeyron T."/>
            <person name="Michel G."/>
            <person name="Noel B."/>
            <person name="Valentin K."/>
            <person name="Elias M."/>
            <person name="Artiguenave F."/>
            <person name="Arun A."/>
            <person name="Aury J.M."/>
            <person name="Barbosa-Neto J.F."/>
            <person name="Bothwell J.H."/>
            <person name="Bouget F.Y."/>
            <person name="Brillet L."/>
            <person name="Cabello-Hurtado F."/>
            <person name="Capella-Gutierrez S."/>
            <person name="Charrier B."/>
            <person name="Cladiere L."/>
            <person name="Cock J.M."/>
            <person name="Coelho S.M."/>
            <person name="Colleoni C."/>
            <person name="Czjzek M."/>
            <person name="Da Silva C."/>
            <person name="Delage L."/>
            <person name="Denoeud F."/>
            <person name="Deschamps P."/>
            <person name="Dittami S.M."/>
            <person name="Gabaldon T."/>
            <person name="Gachon C.M."/>
            <person name="Groisillier A."/>
            <person name="Herve C."/>
            <person name="Jabbari K."/>
            <person name="Katinka M."/>
            <person name="Kloareg B."/>
            <person name="Kowalczyk N."/>
            <person name="Labadie K."/>
            <person name="Leblanc C."/>
            <person name="Lopez P.J."/>
            <person name="McLachlan D.H."/>
            <person name="Meslet-Cladiere L."/>
            <person name="Moustafa A."/>
            <person name="Nehr Z."/>
            <person name="Nyvall Collen P."/>
            <person name="Panaud O."/>
            <person name="Partensky F."/>
            <person name="Poulain J."/>
            <person name="Rensing S.A."/>
            <person name="Rousvoal S."/>
            <person name="Samson G."/>
            <person name="Symeonidi A."/>
            <person name="Weissenbach J."/>
            <person name="Zambounis A."/>
            <person name="Wincker P."/>
            <person name="Boyen C."/>
        </authorList>
    </citation>
    <scope>NUCLEOTIDE SEQUENCE [LARGE SCALE GENOMIC DNA]</scope>
    <source>
        <strain evidence="6">cv. Stackhouse</strain>
    </source>
</reference>
<dbReference type="EMBL" id="HG001949">
    <property type="protein sequence ID" value="CDF38617.1"/>
    <property type="molecule type" value="Genomic_DNA"/>
</dbReference>
<sequence>MAAFSLWSTAPFPADFRDRTWITKYGACSLHRSRGILPVPRYQPKASTMEVFMRTPKQGHWRSSDHSGKKGSNGSHPSSERPRKRDAETAKVRLLKVLSSLINLDSQHGKVEQLILELESLNAKPVTDTFTEMALAGEWKLIFSSMTTKTDGSIRIRKIGQKIDPEKKKLINEVLWSFPSVDGTGNIDAYLWAECDYKFVAPGRLQVETPSHSVKIVETEDGKKQTLPDDMQKVITALRSALPIDFFEPQGLLDVSYIEPNFRLGRFVGKRLAGVRNVFVREGTDG</sequence>
<dbReference type="PhylomeDB" id="R7QJC3"/>
<feature type="region of interest" description="Disordered" evidence="3">
    <location>
        <begin position="56"/>
        <end position="86"/>
    </location>
</feature>
<dbReference type="KEGG" id="ccp:CHC_T00006426001"/>
<gene>
    <name evidence="5" type="ORF">CHC_T00006426001</name>
</gene>
<dbReference type="GeneID" id="17326275"/>
<organism evidence="5 6">
    <name type="scientific">Chondrus crispus</name>
    <name type="common">Carrageen Irish moss</name>
    <name type="synonym">Polymorpha crispa</name>
    <dbReference type="NCBI Taxonomy" id="2769"/>
    <lineage>
        <taxon>Eukaryota</taxon>
        <taxon>Rhodophyta</taxon>
        <taxon>Florideophyceae</taxon>
        <taxon>Rhodymeniophycidae</taxon>
        <taxon>Gigartinales</taxon>
        <taxon>Gigartinaceae</taxon>
        <taxon>Chondrus</taxon>
    </lineage>
</organism>
<keyword evidence="2" id="KW-0934">Plastid</keyword>
<dbReference type="InterPro" id="IPR006843">
    <property type="entry name" value="PAP/fibrillin_dom"/>
</dbReference>
<evidence type="ECO:0000256" key="1">
    <source>
        <dbReference type="ARBA" id="ARBA00004474"/>
    </source>
</evidence>
<accession>R7QJC3</accession>
<dbReference type="RefSeq" id="XP_005718522.1">
    <property type="nucleotide sequence ID" value="XM_005718465.1"/>
</dbReference>
<dbReference type="Proteomes" id="UP000012073">
    <property type="component" value="Unassembled WGS sequence"/>
</dbReference>
<dbReference type="OMA" id="EFANKSA"/>